<sequence length="139" mass="15037">MLTTSHILSCSPPHLVCALAEQVLARYDRDAVTFISGPRCVLVQLRMIEGVAETVFNAGEILVTETRLELAGQFGFGMVIGRDPDHATALAVLDAALRMPGDPHADLRPRIAELGQALSAAYERRFAAAAATRVEFETF</sequence>
<reference evidence="1 2" key="1">
    <citation type="submission" date="2016-04" db="EMBL/GenBank/DDBJ databases">
        <title>Chloroflexus islandicus sp. nov., a thermophilic filamentous anoxygenic phototrophic bacterium from geyser Strokkur (Iceland).</title>
        <authorList>
            <person name="Gaisin V.A."/>
            <person name="Kalashnikov A.M."/>
            <person name="Sukhacheva M.V."/>
            <person name="Grouzdev D.S."/>
            <person name="Ivanov T.M."/>
            <person name="Kuznetsov B."/>
            <person name="Gorlenko V.M."/>
        </authorList>
    </citation>
    <scope>NUCLEOTIDE SEQUENCE [LARGE SCALE GENOMIC DNA]</scope>
    <source>
        <strain evidence="2">isl-2</strain>
    </source>
</reference>
<dbReference type="GO" id="GO:0019634">
    <property type="term" value="P:organic phosphonate metabolic process"/>
    <property type="evidence" value="ECO:0007669"/>
    <property type="project" value="InterPro"/>
</dbReference>
<name>A0A178LZR9_9CHLR</name>
<comment type="caution">
    <text evidence="1">The sequence shown here is derived from an EMBL/GenBank/DDBJ whole genome shotgun (WGS) entry which is preliminary data.</text>
</comment>
<dbReference type="Pfam" id="PF06754">
    <property type="entry name" value="PhnG"/>
    <property type="match status" value="1"/>
</dbReference>
<keyword evidence="2" id="KW-1185">Reference proteome</keyword>
<dbReference type="OrthoDB" id="161489at2"/>
<dbReference type="RefSeq" id="WP_066790821.1">
    <property type="nucleotide sequence ID" value="NZ_LWQS01000093.1"/>
</dbReference>
<organism evidence="1 2">
    <name type="scientific">Chloroflexus islandicus</name>
    <dbReference type="NCBI Taxonomy" id="1707952"/>
    <lineage>
        <taxon>Bacteria</taxon>
        <taxon>Bacillati</taxon>
        <taxon>Chloroflexota</taxon>
        <taxon>Chloroflexia</taxon>
        <taxon>Chloroflexales</taxon>
        <taxon>Chloroflexineae</taxon>
        <taxon>Chloroflexaceae</taxon>
        <taxon>Chloroflexus</taxon>
    </lineage>
</organism>
<keyword evidence="1" id="KW-0456">Lyase</keyword>
<evidence type="ECO:0000313" key="2">
    <source>
        <dbReference type="Proteomes" id="UP000078287"/>
    </source>
</evidence>
<protein>
    <submittedName>
        <fullName evidence="1">Phosphonate C-P lyase system protein PhnG</fullName>
    </submittedName>
</protein>
<dbReference type="GO" id="GO:0015716">
    <property type="term" value="P:organic phosphonate transport"/>
    <property type="evidence" value="ECO:0007669"/>
    <property type="project" value="InterPro"/>
</dbReference>
<accession>A0A178LZR9</accession>
<dbReference type="STRING" id="1707952.A6A03_04270"/>
<dbReference type="NCBIfam" id="TIGR03293">
    <property type="entry name" value="PhnG_redo"/>
    <property type="match status" value="1"/>
</dbReference>
<dbReference type="GO" id="GO:0016829">
    <property type="term" value="F:lyase activity"/>
    <property type="evidence" value="ECO:0007669"/>
    <property type="project" value="UniProtKB-KW"/>
</dbReference>
<dbReference type="AlphaFoldDB" id="A0A178LZR9"/>
<gene>
    <name evidence="1" type="ORF">A6A03_04270</name>
</gene>
<dbReference type="Proteomes" id="UP000078287">
    <property type="component" value="Unassembled WGS sequence"/>
</dbReference>
<dbReference type="EMBL" id="LWQS01000093">
    <property type="protein sequence ID" value="OAN40534.1"/>
    <property type="molecule type" value="Genomic_DNA"/>
</dbReference>
<dbReference type="InterPro" id="IPR009609">
    <property type="entry name" value="Phosphonate_metab_PhnG"/>
</dbReference>
<evidence type="ECO:0000313" key="1">
    <source>
        <dbReference type="EMBL" id="OAN40534.1"/>
    </source>
</evidence>
<proteinExistence type="predicted"/>